<keyword evidence="5" id="KW-0325">Glycoprotein</keyword>
<keyword evidence="2" id="KW-0328">Glycosyltransferase</keyword>
<reference evidence="8" key="2">
    <citation type="submission" date="2025-08" db="UniProtKB">
        <authorList>
            <consortium name="RefSeq"/>
        </authorList>
    </citation>
    <scope>IDENTIFICATION</scope>
    <source>
        <tissue evidence="8">Leaf</tissue>
    </source>
</reference>
<name>A0ABM0WTE1_CAMSA</name>
<feature type="transmembrane region" description="Helical" evidence="6">
    <location>
        <begin position="21"/>
        <end position="42"/>
    </location>
</feature>
<evidence type="ECO:0000256" key="1">
    <source>
        <dbReference type="ARBA" id="ARBA00004606"/>
    </source>
</evidence>
<evidence type="ECO:0000313" key="8">
    <source>
        <dbReference type="RefSeq" id="XP_010475888.1"/>
    </source>
</evidence>
<proteinExistence type="predicted"/>
<dbReference type="PANTHER" id="PTHR31042:SF3">
    <property type="entry name" value="OS08G0110400 PROTEIN"/>
    <property type="match status" value="1"/>
</dbReference>
<comment type="subcellular location">
    <subcellularLocation>
        <location evidence="1">Membrane</location>
        <topology evidence="1">Single-pass type II membrane protein</topology>
    </subcellularLocation>
</comment>
<keyword evidence="7" id="KW-1185">Reference proteome</keyword>
<dbReference type="RefSeq" id="XP_010475888.1">
    <property type="nucleotide sequence ID" value="XM_010477586.2"/>
</dbReference>
<evidence type="ECO:0000256" key="2">
    <source>
        <dbReference type="ARBA" id="ARBA00022676"/>
    </source>
</evidence>
<evidence type="ECO:0000256" key="5">
    <source>
        <dbReference type="ARBA" id="ARBA00023180"/>
    </source>
</evidence>
<sequence>MARGGKEEGEKHIGLLKLAQTLSFLLIFMAGIIIGLAASSHIDRYFNSLPRMFSSSTHLQFSTTPDYSNCTVIHRDCNDENDDDGGVKAEKPKVRDCWSIDGFVRPENLSHGMSDDELFWRASMVPVKEEFPYDRVPKVAFLFLTRGPLPMLPLWEKFFKGNEKYLSVYVHTPPGYDMNVSRDSPFYDRQIPSQKVEWGSPLLTDAEKRVLANALLDFSNERFVLLSESCVPVYNFSTVYNYLINSAYSFVDSYDEPTRYGRGRYSRKMLPDIKLHHWRKGSQWFEVNRKIAIYIISDSKYYSLFKQFCRPACYPDEHYIPTFLNMFHGSMNANRSVTWVDWSIGGPHPATYAAANITEEFLQSIRKNETDCLYNDEPTSLCFLFARKFSPSALAPLMNLSSTVMGF</sequence>
<dbReference type="Pfam" id="PF02485">
    <property type="entry name" value="Branch"/>
    <property type="match status" value="1"/>
</dbReference>
<evidence type="ECO:0000256" key="3">
    <source>
        <dbReference type="ARBA" id="ARBA00022679"/>
    </source>
</evidence>
<gene>
    <name evidence="8" type="primary">LOC104755237</name>
</gene>
<reference evidence="7" key="1">
    <citation type="journal article" date="2014" name="Nat. Commun.">
        <title>The emerging biofuel crop Camelina sativa retains a highly undifferentiated hexaploid genome structure.</title>
        <authorList>
            <person name="Kagale S."/>
            <person name="Koh C."/>
            <person name="Nixon J."/>
            <person name="Bollina V."/>
            <person name="Clarke W.E."/>
            <person name="Tuteja R."/>
            <person name="Spillane C."/>
            <person name="Robinson S.J."/>
            <person name="Links M.G."/>
            <person name="Clarke C."/>
            <person name="Higgins E.E."/>
            <person name="Huebert T."/>
            <person name="Sharpe A.G."/>
            <person name="Parkin I.A."/>
        </authorList>
    </citation>
    <scope>NUCLEOTIDE SEQUENCE [LARGE SCALE GENOMIC DNA]</scope>
    <source>
        <strain evidence="7">cv. DH55</strain>
    </source>
</reference>
<evidence type="ECO:0000256" key="4">
    <source>
        <dbReference type="ARBA" id="ARBA00023136"/>
    </source>
</evidence>
<evidence type="ECO:0000256" key="6">
    <source>
        <dbReference type="SAM" id="Phobius"/>
    </source>
</evidence>
<keyword evidence="6" id="KW-0812">Transmembrane</keyword>
<evidence type="ECO:0000313" key="7">
    <source>
        <dbReference type="Proteomes" id="UP000694864"/>
    </source>
</evidence>
<dbReference type="Proteomes" id="UP000694864">
    <property type="component" value="Chromosome 17"/>
</dbReference>
<keyword evidence="4 6" id="KW-0472">Membrane</keyword>
<dbReference type="InterPro" id="IPR044174">
    <property type="entry name" value="BC10-like"/>
</dbReference>
<keyword evidence="3" id="KW-0808">Transferase</keyword>
<accession>A0ABM0WTE1</accession>
<protein>
    <submittedName>
        <fullName evidence="8">Uncharacterized protein LOC104755237</fullName>
    </submittedName>
</protein>
<dbReference type="PANTHER" id="PTHR31042">
    <property type="entry name" value="CORE-2/I-BRANCHING BETA-1,6-N-ACETYLGLUCOSAMINYLTRANSFERASE FAMILY PROTEIN-RELATED"/>
    <property type="match status" value="1"/>
</dbReference>
<dbReference type="GeneID" id="104755237"/>
<dbReference type="InterPro" id="IPR003406">
    <property type="entry name" value="Glyco_trans_14"/>
</dbReference>
<organism evidence="7 8">
    <name type="scientific">Camelina sativa</name>
    <name type="common">False flax</name>
    <name type="synonym">Myagrum sativum</name>
    <dbReference type="NCBI Taxonomy" id="90675"/>
    <lineage>
        <taxon>Eukaryota</taxon>
        <taxon>Viridiplantae</taxon>
        <taxon>Streptophyta</taxon>
        <taxon>Embryophyta</taxon>
        <taxon>Tracheophyta</taxon>
        <taxon>Spermatophyta</taxon>
        <taxon>Magnoliopsida</taxon>
        <taxon>eudicotyledons</taxon>
        <taxon>Gunneridae</taxon>
        <taxon>Pentapetalae</taxon>
        <taxon>rosids</taxon>
        <taxon>malvids</taxon>
        <taxon>Brassicales</taxon>
        <taxon>Brassicaceae</taxon>
        <taxon>Camelineae</taxon>
        <taxon>Camelina</taxon>
    </lineage>
</organism>
<keyword evidence="6" id="KW-1133">Transmembrane helix</keyword>